<name>A0ABT3PM36_9BACT</name>
<dbReference type="InterPro" id="IPR037126">
    <property type="entry name" value="PdaC/RsiV-like_sf"/>
</dbReference>
<evidence type="ECO:0000259" key="2">
    <source>
        <dbReference type="Pfam" id="PF13739"/>
    </source>
</evidence>
<evidence type="ECO:0000259" key="1">
    <source>
        <dbReference type="Pfam" id="PF11738"/>
    </source>
</evidence>
<feature type="domain" description="DUF3298" evidence="1">
    <location>
        <begin position="151"/>
        <end position="249"/>
    </location>
</feature>
<reference evidence="3 4" key="1">
    <citation type="submission" date="2021-03" db="EMBL/GenBank/DDBJ databases">
        <title>Aliifodinibius sp. nov., a new bacterium isolated from saline soil.</title>
        <authorList>
            <person name="Galisteo C."/>
            <person name="De La Haba R."/>
            <person name="Sanchez-Porro C."/>
            <person name="Ventosa A."/>
        </authorList>
    </citation>
    <scope>NUCLEOTIDE SEQUENCE [LARGE SCALE GENOMIC DNA]</scope>
    <source>
        <strain evidence="3 4">1BSP15-2V2</strain>
    </source>
</reference>
<dbReference type="Gene3D" id="3.30.565.40">
    <property type="entry name" value="Fervidobacterium nodosum Rt17-B1 like"/>
    <property type="match status" value="1"/>
</dbReference>
<dbReference type="InterPro" id="IPR021729">
    <property type="entry name" value="DUF3298"/>
</dbReference>
<gene>
    <name evidence="3" type="ORF">J6I44_09120</name>
</gene>
<dbReference type="Pfam" id="PF11738">
    <property type="entry name" value="DUF3298"/>
    <property type="match status" value="1"/>
</dbReference>
<evidence type="ECO:0000313" key="3">
    <source>
        <dbReference type="EMBL" id="MCW9707016.1"/>
    </source>
</evidence>
<evidence type="ECO:0000313" key="4">
    <source>
        <dbReference type="Proteomes" id="UP001207918"/>
    </source>
</evidence>
<keyword evidence="4" id="KW-1185">Reference proteome</keyword>
<dbReference type="Proteomes" id="UP001207918">
    <property type="component" value="Unassembled WGS sequence"/>
</dbReference>
<accession>A0ABT3PM36</accession>
<feature type="domain" description="Deacetylase PdaC" evidence="2">
    <location>
        <begin position="47"/>
        <end position="131"/>
    </location>
</feature>
<sequence length="267" mass="30081">MTNSHSDITSCLCSLMLILAICITSGCDQEPAPDPINKDLPLQVQDSTDHYIYEVRFPAAIRYNDMLRRELQGYAQSQRTDFISFFQQDSIPDGPIYPWQLSLDFTVFDSTKRFTSILGQGYTYTGGAHGNHFYKTVNYDNSGKHFIRLTDLFADSTALHPVSEYSRKKIVSELTQRISVLTDSADSTQELSMSSLGWINDGTAPDFPFFQHFLLARPGPNGHPTGLQIFFPPYQVAAYAAGSFDIFVPESVFKDQLTPKGRKLFQQ</sequence>
<organism evidence="3 4">
    <name type="scientific">Fodinibius salsisoli</name>
    <dbReference type="NCBI Taxonomy" id="2820877"/>
    <lineage>
        <taxon>Bacteria</taxon>
        <taxon>Pseudomonadati</taxon>
        <taxon>Balneolota</taxon>
        <taxon>Balneolia</taxon>
        <taxon>Balneolales</taxon>
        <taxon>Balneolaceae</taxon>
        <taxon>Fodinibius</taxon>
    </lineage>
</organism>
<dbReference type="Pfam" id="PF13739">
    <property type="entry name" value="PdaC"/>
    <property type="match status" value="1"/>
</dbReference>
<dbReference type="InterPro" id="IPR025303">
    <property type="entry name" value="PdaC"/>
</dbReference>
<comment type="caution">
    <text evidence="3">The sequence shown here is derived from an EMBL/GenBank/DDBJ whole genome shotgun (WGS) entry which is preliminary data.</text>
</comment>
<proteinExistence type="predicted"/>
<dbReference type="Gene3D" id="3.90.640.20">
    <property type="entry name" value="Heat-shock cognate protein, ATPase"/>
    <property type="match status" value="1"/>
</dbReference>
<protein>
    <submittedName>
        <fullName evidence="3">DUF3298 and DUF4163 domain-containing protein</fullName>
    </submittedName>
</protein>
<dbReference type="EMBL" id="JAGGJA010000005">
    <property type="protein sequence ID" value="MCW9707016.1"/>
    <property type="molecule type" value="Genomic_DNA"/>
</dbReference>
<dbReference type="RefSeq" id="WP_265765768.1">
    <property type="nucleotide sequence ID" value="NZ_JAGGJA010000005.1"/>
</dbReference>